<proteinExistence type="predicted"/>
<dbReference type="RefSeq" id="XP_007868841.1">
    <property type="nucleotide sequence ID" value="XM_007870650.1"/>
</dbReference>
<evidence type="ECO:0000256" key="1">
    <source>
        <dbReference type="SAM" id="MobiDB-lite"/>
    </source>
</evidence>
<evidence type="ECO:0000313" key="2">
    <source>
        <dbReference type="EMBL" id="EPQ52535.1"/>
    </source>
</evidence>
<sequence length="231" mass="25351">MSVILRNLGRRELVHGMSLVANKTTPRPGERIPNFPGEAIDLRERRGDRRLTVILRGQEVLAESAPEGRPSYLDGALIQFERLQGEHWHGPSISSSPSSAFMNFVQLSEVRKPVSKNVDRVPDAGISGWARPPRTQHHPRAPQRQGYQFRATKGLQEKTSFISGSKIAPLLTTTSLRSLGTCSEAARDSGHNVRGARAVWPAANVLHCGVTVDGTDFPYESAATTDRARPT</sequence>
<dbReference type="HOGENOM" id="CLU_1199931_0_0_1"/>
<accession>S7REA9</accession>
<dbReference type="Proteomes" id="UP000030669">
    <property type="component" value="Unassembled WGS sequence"/>
</dbReference>
<organism evidence="2 3">
    <name type="scientific">Gloeophyllum trabeum (strain ATCC 11539 / FP-39264 / Madison 617)</name>
    <name type="common">Brown rot fungus</name>
    <dbReference type="NCBI Taxonomy" id="670483"/>
    <lineage>
        <taxon>Eukaryota</taxon>
        <taxon>Fungi</taxon>
        <taxon>Dikarya</taxon>
        <taxon>Basidiomycota</taxon>
        <taxon>Agaricomycotina</taxon>
        <taxon>Agaricomycetes</taxon>
        <taxon>Gloeophyllales</taxon>
        <taxon>Gloeophyllaceae</taxon>
        <taxon>Gloeophyllum</taxon>
    </lineage>
</organism>
<feature type="region of interest" description="Disordered" evidence="1">
    <location>
        <begin position="123"/>
        <end position="145"/>
    </location>
</feature>
<name>S7REA9_GLOTA</name>
<reference evidence="2 3" key="1">
    <citation type="journal article" date="2012" name="Science">
        <title>The Paleozoic origin of enzymatic lignin decomposition reconstructed from 31 fungal genomes.</title>
        <authorList>
            <person name="Floudas D."/>
            <person name="Binder M."/>
            <person name="Riley R."/>
            <person name="Barry K."/>
            <person name="Blanchette R.A."/>
            <person name="Henrissat B."/>
            <person name="Martinez A.T."/>
            <person name="Otillar R."/>
            <person name="Spatafora J.W."/>
            <person name="Yadav J.S."/>
            <person name="Aerts A."/>
            <person name="Benoit I."/>
            <person name="Boyd A."/>
            <person name="Carlson A."/>
            <person name="Copeland A."/>
            <person name="Coutinho P.M."/>
            <person name="de Vries R.P."/>
            <person name="Ferreira P."/>
            <person name="Findley K."/>
            <person name="Foster B."/>
            <person name="Gaskell J."/>
            <person name="Glotzer D."/>
            <person name="Gorecki P."/>
            <person name="Heitman J."/>
            <person name="Hesse C."/>
            <person name="Hori C."/>
            <person name="Igarashi K."/>
            <person name="Jurgens J.A."/>
            <person name="Kallen N."/>
            <person name="Kersten P."/>
            <person name="Kohler A."/>
            <person name="Kuees U."/>
            <person name="Kumar T.K.A."/>
            <person name="Kuo A."/>
            <person name="LaButti K."/>
            <person name="Larrondo L.F."/>
            <person name="Lindquist E."/>
            <person name="Ling A."/>
            <person name="Lombard V."/>
            <person name="Lucas S."/>
            <person name="Lundell T."/>
            <person name="Martin R."/>
            <person name="McLaughlin D.J."/>
            <person name="Morgenstern I."/>
            <person name="Morin E."/>
            <person name="Murat C."/>
            <person name="Nagy L.G."/>
            <person name="Nolan M."/>
            <person name="Ohm R.A."/>
            <person name="Patyshakuliyeva A."/>
            <person name="Rokas A."/>
            <person name="Ruiz-Duenas F.J."/>
            <person name="Sabat G."/>
            <person name="Salamov A."/>
            <person name="Samejima M."/>
            <person name="Schmutz J."/>
            <person name="Slot J.C."/>
            <person name="St John F."/>
            <person name="Stenlid J."/>
            <person name="Sun H."/>
            <person name="Sun S."/>
            <person name="Syed K."/>
            <person name="Tsang A."/>
            <person name="Wiebenga A."/>
            <person name="Young D."/>
            <person name="Pisabarro A."/>
            <person name="Eastwood D.C."/>
            <person name="Martin F."/>
            <person name="Cullen D."/>
            <person name="Grigoriev I.V."/>
            <person name="Hibbett D.S."/>
        </authorList>
    </citation>
    <scope>NUCLEOTIDE SEQUENCE [LARGE SCALE GENOMIC DNA]</scope>
    <source>
        <strain evidence="2 3">ATCC 11539</strain>
    </source>
</reference>
<dbReference type="EMBL" id="KB469307">
    <property type="protein sequence ID" value="EPQ52535.1"/>
    <property type="molecule type" value="Genomic_DNA"/>
</dbReference>
<dbReference type="KEGG" id="gtr:GLOTRDRAFT_95430"/>
<protein>
    <submittedName>
        <fullName evidence="2">Uncharacterized protein</fullName>
    </submittedName>
</protein>
<dbReference type="AlphaFoldDB" id="S7REA9"/>
<gene>
    <name evidence="2" type="ORF">GLOTRDRAFT_95430</name>
</gene>
<keyword evidence="3" id="KW-1185">Reference proteome</keyword>
<evidence type="ECO:0000313" key="3">
    <source>
        <dbReference type="Proteomes" id="UP000030669"/>
    </source>
</evidence>
<dbReference type="GeneID" id="19309719"/>